<dbReference type="InterPro" id="IPR007138">
    <property type="entry name" value="ABM_dom"/>
</dbReference>
<dbReference type="EMBL" id="JAFCLK010000048">
    <property type="protein sequence ID" value="MBR1140814.1"/>
    <property type="molecule type" value="Genomic_DNA"/>
</dbReference>
<reference evidence="4" key="1">
    <citation type="journal article" date="2021" name="ISME J.">
        <title>Evolutionary origin and ecological implication of a unique nif island in free-living Bradyrhizobium lineages.</title>
        <authorList>
            <person name="Tao J."/>
        </authorList>
    </citation>
    <scope>NUCLEOTIDE SEQUENCE [LARGE SCALE GENOMIC DNA]</scope>
    <source>
        <strain evidence="4">SZCCT0094</strain>
    </source>
</reference>
<dbReference type="InterPro" id="IPR050744">
    <property type="entry name" value="AI-2_Isomerase_LsrG"/>
</dbReference>
<feature type="chain" id="PRO_5047251724" evidence="1">
    <location>
        <begin position="28"/>
        <end position="140"/>
    </location>
</feature>
<organism evidence="3 4">
    <name type="scientific">Bradyrhizobium denitrificans</name>
    <dbReference type="NCBI Taxonomy" id="2734912"/>
    <lineage>
        <taxon>Bacteria</taxon>
        <taxon>Pseudomonadati</taxon>
        <taxon>Pseudomonadota</taxon>
        <taxon>Alphaproteobacteria</taxon>
        <taxon>Hyphomicrobiales</taxon>
        <taxon>Nitrobacteraceae</taxon>
        <taxon>Bradyrhizobium</taxon>
    </lineage>
</organism>
<evidence type="ECO:0000313" key="4">
    <source>
        <dbReference type="Proteomes" id="UP001314635"/>
    </source>
</evidence>
<protein>
    <submittedName>
        <fullName evidence="3">Antibiotic biosynthesis monooxygenase</fullName>
    </submittedName>
</protein>
<dbReference type="PANTHER" id="PTHR33336:SF3">
    <property type="entry name" value="ABM DOMAIN-CONTAINING PROTEIN"/>
    <property type="match status" value="1"/>
</dbReference>
<dbReference type="PROSITE" id="PS51725">
    <property type="entry name" value="ABM"/>
    <property type="match status" value="1"/>
</dbReference>
<feature type="domain" description="ABM" evidence="2">
    <location>
        <begin position="43"/>
        <end position="132"/>
    </location>
</feature>
<evidence type="ECO:0000313" key="3">
    <source>
        <dbReference type="EMBL" id="MBR1140814.1"/>
    </source>
</evidence>
<dbReference type="SUPFAM" id="SSF54909">
    <property type="entry name" value="Dimeric alpha+beta barrel"/>
    <property type="match status" value="1"/>
</dbReference>
<dbReference type="Pfam" id="PF03992">
    <property type="entry name" value="ABM"/>
    <property type="match status" value="1"/>
</dbReference>
<comment type="caution">
    <text evidence="3">The sequence shown here is derived from an EMBL/GenBank/DDBJ whole genome shotgun (WGS) entry which is preliminary data.</text>
</comment>
<proteinExistence type="predicted"/>
<dbReference type="RefSeq" id="WP_172241736.1">
    <property type="nucleotide sequence ID" value="NZ_JABFDP010000034.1"/>
</dbReference>
<dbReference type="InterPro" id="IPR011008">
    <property type="entry name" value="Dimeric_a/b-barrel"/>
</dbReference>
<evidence type="ECO:0000256" key="1">
    <source>
        <dbReference type="SAM" id="SignalP"/>
    </source>
</evidence>
<accession>A0ABS5GIF2</accession>
<dbReference type="Proteomes" id="UP001314635">
    <property type="component" value="Unassembled WGS sequence"/>
</dbReference>
<feature type="signal peptide" evidence="1">
    <location>
        <begin position="1"/>
        <end position="27"/>
    </location>
</feature>
<sequence>MPEYLHTQLFTALFVAASTLTGSAASAQQTPSPSYAAIPDGAYSVVAQVRAKPGKENALRAATLPLIDLVRADPKNLVYFLQEDRAKPGHFVFYEVFASQTDFDAHNAMPYVKAWFAKLPELAEGGVDVMRMTILGAPRP</sequence>
<evidence type="ECO:0000259" key="2">
    <source>
        <dbReference type="PROSITE" id="PS51725"/>
    </source>
</evidence>
<dbReference type="PANTHER" id="PTHR33336">
    <property type="entry name" value="QUINOL MONOOXYGENASE YGIN-RELATED"/>
    <property type="match status" value="1"/>
</dbReference>
<name>A0ABS5GIF2_9BRAD</name>
<gene>
    <name evidence="3" type="ORF">JQ619_34210</name>
</gene>
<keyword evidence="3" id="KW-0560">Oxidoreductase</keyword>
<dbReference type="Gene3D" id="3.30.70.100">
    <property type="match status" value="1"/>
</dbReference>
<keyword evidence="4" id="KW-1185">Reference proteome</keyword>
<keyword evidence="1" id="KW-0732">Signal</keyword>
<keyword evidence="3" id="KW-0503">Monooxygenase</keyword>
<dbReference type="GO" id="GO:0004497">
    <property type="term" value="F:monooxygenase activity"/>
    <property type="evidence" value="ECO:0007669"/>
    <property type="project" value="UniProtKB-KW"/>
</dbReference>